<gene>
    <name evidence="1" type="ORF">ACFSW5_22065</name>
</gene>
<keyword evidence="2" id="KW-1185">Reference proteome</keyword>
<dbReference type="RefSeq" id="WP_379278074.1">
    <property type="nucleotide sequence ID" value="NZ_JBHUGT010000043.1"/>
</dbReference>
<reference evidence="2" key="1">
    <citation type="journal article" date="2019" name="Int. J. Syst. Evol. Microbiol.">
        <title>The Global Catalogue of Microorganisms (GCM) 10K type strain sequencing project: providing services to taxonomists for standard genome sequencing and annotation.</title>
        <authorList>
            <consortium name="The Broad Institute Genomics Platform"/>
            <consortium name="The Broad Institute Genome Sequencing Center for Infectious Disease"/>
            <person name="Wu L."/>
            <person name="Ma J."/>
        </authorList>
    </citation>
    <scope>NUCLEOTIDE SEQUENCE [LARGE SCALE GENOMIC DNA]</scope>
    <source>
        <strain evidence="2">TISTR 1827</strain>
    </source>
</reference>
<accession>A0ABW5R2B1</accession>
<dbReference type="EMBL" id="JBHUMY010000036">
    <property type="protein sequence ID" value="MFD2662946.1"/>
    <property type="molecule type" value="Genomic_DNA"/>
</dbReference>
<organism evidence="1 2">
    <name type="scientific">Paenibacillus thailandensis</name>
    <dbReference type="NCBI Taxonomy" id="393250"/>
    <lineage>
        <taxon>Bacteria</taxon>
        <taxon>Bacillati</taxon>
        <taxon>Bacillota</taxon>
        <taxon>Bacilli</taxon>
        <taxon>Bacillales</taxon>
        <taxon>Paenibacillaceae</taxon>
        <taxon>Paenibacillus</taxon>
    </lineage>
</organism>
<dbReference type="Proteomes" id="UP001597493">
    <property type="component" value="Unassembled WGS sequence"/>
</dbReference>
<evidence type="ECO:0000313" key="2">
    <source>
        <dbReference type="Proteomes" id="UP001597493"/>
    </source>
</evidence>
<name>A0ABW5R2B1_9BACL</name>
<protein>
    <submittedName>
        <fullName evidence="1">Uncharacterized protein</fullName>
    </submittedName>
</protein>
<evidence type="ECO:0000313" key="1">
    <source>
        <dbReference type="EMBL" id="MFD2662946.1"/>
    </source>
</evidence>
<sequence length="287" mass="33858">MNFFEAIERYKSAGDHRAHEMVRDVMRTYDFMQRGMDDLPGPEYYVAFRCLRLLSGKLSTIKYTYADYGLHTKEDSPEGVFAEHVRMLRDWTGIELTVENYPELERYLSRYFVTSFFELRAAYETILGERSSLWMELTREVVDEHWEAIATALSYAFERVDTTRTEKEVVRYINTAVKTDYIRSQFSGLRRVRREGRTRYVEPKYYGPEYAILGTNNGNLGALSLRQRKLYDKMEAIVKEDAKAGRFESYHVDHNGGYRIKNRYVAERLGMHELSVSRALRRMESVI</sequence>
<proteinExistence type="predicted"/>
<comment type="caution">
    <text evidence="1">The sequence shown here is derived from an EMBL/GenBank/DDBJ whole genome shotgun (WGS) entry which is preliminary data.</text>
</comment>